<evidence type="ECO:0000256" key="1">
    <source>
        <dbReference type="ARBA" id="ARBA00001946"/>
    </source>
</evidence>
<sequence length="274" mass="29248">MRSVLYISLGEPSQFEAAHSSGADWLLADLEMREGRDRAVGRERVATFLKECDRSPPYRAVRIAPVGEADCIADLCTIMAGRPDSVVLTGATDGRDVQHLAVLLGVQEAEHGLRQSSTRIVVAIDNPAALVRIEDFAGKTERLAAFLFDRETLRAAIGGSAAMPFAAERIVLGAAVASVPAIDAPSSNDALASACQKAIDAGFSAKMASDPIQIEAINRRFTPGLADVAWAERVIALLHDRSTAHLNGQRIGALHRSRAETILRASACASVRRE</sequence>
<gene>
    <name evidence="5" type="ORF">FJU11_03695</name>
</gene>
<comment type="cofactor">
    <cofactor evidence="1">
        <name>Mg(2+)</name>
        <dbReference type="ChEBI" id="CHEBI:18420"/>
    </cofactor>
</comment>
<dbReference type="GO" id="GO:0000287">
    <property type="term" value="F:magnesium ion binding"/>
    <property type="evidence" value="ECO:0007669"/>
    <property type="project" value="TreeGrafter"/>
</dbReference>
<proteinExistence type="predicted"/>
<evidence type="ECO:0000313" key="5">
    <source>
        <dbReference type="EMBL" id="TPW31309.1"/>
    </source>
</evidence>
<comment type="caution">
    <text evidence="5">The sequence shown here is derived from an EMBL/GenBank/DDBJ whole genome shotgun (WGS) entry which is preliminary data.</text>
</comment>
<protein>
    <recommendedName>
        <fullName evidence="4">HpcH/HpaI aldolase/citrate lyase domain-containing protein</fullName>
    </recommendedName>
</protein>
<dbReference type="AlphaFoldDB" id="A0A506UEU9"/>
<keyword evidence="2" id="KW-0479">Metal-binding</keyword>
<dbReference type="Gene3D" id="3.20.20.60">
    <property type="entry name" value="Phosphoenolpyruvate-binding domains"/>
    <property type="match status" value="1"/>
</dbReference>
<keyword evidence="6" id="KW-1185">Reference proteome</keyword>
<dbReference type="EMBL" id="VHLH01000004">
    <property type="protein sequence ID" value="TPW31309.1"/>
    <property type="molecule type" value="Genomic_DNA"/>
</dbReference>
<dbReference type="PANTHER" id="PTHR32308">
    <property type="entry name" value="LYASE BETA SUBUNIT, PUTATIVE (AFU_ORTHOLOGUE AFUA_4G13030)-RELATED"/>
    <property type="match status" value="1"/>
</dbReference>
<dbReference type="SUPFAM" id="SSF51621">
    <property type="entry name" value="Phosphoenolpyruvate/pyruvate domain"/>
    <property type="match status" value="1"/>
</dbReference>
<keyword evidence="3" id="KW-0460">Magnesium</keyword>
<dbReference type="PANTHER" id="PTHR32308:SF0">
    <property type="entry name" value="HPCH_HPAI ALDOLASE_CITRATE LYASE DOMAIN-CONTAINING PROTEIN"/>
    <property type="match status" value="1"/>
</dbReference>
<evidence type="ECO:0000313" key="6">
    <source>
        <dbReference type="Proteomes" id="UP000320314"/>
    </source>
</evidence>
<organism evidence="5 6">
    <name type="scientific">Pararhizobium mangrovi</name>
    <dbReference type="NCBI Taxonomy" id="2590452"/>
    <lineage>
        <taxon>Bacteria</taxon>
        <taxon>Pseudomonadati</taxon>
        <taxon>Pseudomonadota</taxon>
        <taxon>Alphaproteobacteria</taxon>
        <taxon>Hyphomicrobiales</taxon>
        <taxon>Rhizobiaceae</taxon>
        <taxon>Rhizobium/Agrobacterium group</taxon>
        <taxon>Pararhizobium</taxon>
    </lineage>
</organism>
<evidence type="ECO:0000259" key="4">
    <source>
        <dbReference type="Pfam" id="PF03328"/>
    </source>
</evidence>
<accession>A0A506UEU9</accession>
<dbReference type="GO" id="GO:0003824">
    <property type="term" value="F:catalytic activity"/>
    <property type="evidence" value="ECO:0007669"/>
    <property type="project" value="InterPro"/>
</dbReference>
<dbReference type="InterPro" id="IPR040442">
    <property type="entry name" value="Pyrv_kinase-like_dom_sf"/>
</dbReference>
<dbReference type="RefSeq" id="WP_141165672.1">
    <property type="nucleotide sequence ID" value="NZ_VHLH01000004.1"/>
</dbReference>
<feature type="domain" description="HpcH/HpaI aldolase/citrate lyase" evidence="4">
    <location>
        <begin position="2"/>
        <end position="210"/>
    </location>
</feature>
<dbReference type="InterPro" id="IPR005000">
    <property type="entry name" value="Aldolase/citrate-lyase_domain"/>
</dbReference>
<dbReference type="InterPro" id="IPR015813">
    <property type="entry name" value="Pyrv/PenolPyrv_kinase-like_dom"/>
</dbReference>
<dbReference type="Proteomes" id="UP000320314">
    <property type="component" value="Unassembled WGS sequence"/>
</dbReference>
<evidence type="ECO:0000256" key="2">
    <source>
        <dbReference type="ARBA" id="ARBA00022723"/>
    </source>
</evidence>
<dbReference type="OrthoDB" id="9800547at2"/>
<dbReference type="GO" id="GO:0006107">
    <property type="term" value="P:oxaloacetate metabolic process"/>
    <property type="evidence" value="ECO:0007669"/>
    <property type="project" value="TreeGrafter"/>
</dbReference>
<evidence type="ECO:0000256" key="3">
    <source>
        <dbReference type="ARBA" id="ARBA00022842"/>
    </source>
</evidence>
<name>A0A506UEU9_9HYPH</name>
<dbReference type="Pfam" id="PF03328">
    <property type="entry name" value="HpcH_HpaI"/>
    <property type="match status" value="1"/>
</dbReference>
<reference evidence="5 6" key="1">
    <citation type="submission" date="2019-06" db="EMBL/GenBank/DDBJ databases">
        <authorList>
            <person name="Li M."/>
        </authorList>
    </citation>
    <scope>NUCLEOTIDE SEQUENCE [LARGE SCALE GENOMIC DNA]</scope>
    <source>
        <strain evidence="5 6">BGMRC6574</strain>
    </source>
</reference>